<dbReference type="InterPro" id="IPR019194">
    <property type="entry name" value="Tscrpt_elong_fac_Eaf_N"/>
</dbReference>
<feature type="domain" description="Transcription elongation factor Eaf N-terminal" evidence="2">
    <location>
        <begin position="12"/>
        <end position="79"/>
    </location>
</feature>
<accession>A0A1X6PIS6</accession>
<feature type="region of interest" description="Disordered" evidence="1">
    <location>
        <begin position="128"/>
        <end position="400"/>
    </location>
</feature>
<gene>
    <name evidence="3" type="ORF">BU14_0048s0013</name>
</gene>
<dbReference type="AlphaFoldDB" id="A0A1X6PIS6"/>
<name>A0A1X6PIS6_PORUM</name>
<feature type="compositionally biased region" description="Low complexity" evidence="1">
    <location>
        <begin position="372"/>
        <end position="400"/>
    </location>
</feature>
<dbReference type="Pfam" id="PF09816">
    <property type="entry name" value="EAF"/>
    <property type="match status" value="1"/>
</dbReference>
<dbReference type="EMBL" id="KV918771">
    <property type="protein sequence ID" value="OSX80598.1"/>
    <property type="molecule type" value="Genomic_DNA"/>
</dbReference>
<feature type="compositionally biased region" description="Low complexity" evidence="1">
    <location>
        <begin position="273"/>
        <end position="293"/>
    </location>
</feature>
<feature type="compositionally biased region" description="Gly residues" evidence="1">
    <location>
        <begin position="294"/>
        <end position="307"/>
    </location>
</feature>
<feature type="compositionally biased region" description="Acidic residues" evidence="1">
    <location>
        <begin position="170"/>
        <end position="181"/>
    </location>
</feature>
<dbReference type="Proteomes" id="UP000218209">
    <property type="component" value="Unassembled WGS sequence"/>
</dbReference>
<feature type="compositionally biased region" description="Pro residues" evidence="1">
    <location>
        <begin position="197"/>
        <end position="215"/>
    </location>
</feature>
<reference evidence="3 4" key="1">
    <citation type="submission" date="2017-03" db="EMBL/GenBank/DDBJ databases">
        <title>WGS assembly of Porphyra umbilicalis.</title>
        <authorList>
            <person name="Brawley S.H."/>
            <person name="Blouin N.A."/>
            <person name="Ficko-Blean E."/>
            <person name="Wheeler G.L."/>
            <person name="Lohr M."/>
            <person name="Goodson H.V."/>
            <person name="Jenkins J.W."/>
            <person name="Blaby-Haas C.E."/>
            <person name="Helliwell K.E."/>
            <person name="Chan C."/>
            <person name="Marriage T."/>
            <person name="Bhattacharya D."/>
            <person name="Klein A.S."/>
            <person name="Badis Y."/>
            <person name="Brodie J."/>
            <person name="Cao Y."/>
            <person name="Collen J."/>
            <person name="Dittami S.M."/>
            <person name="Gachon C.M."/>
            <person name="Green B.R."/>
            <person name="Karpowicz S."/>
            <person name="Kim J.W."/>
            <person name="Kudahl U."/>
            <person name="Lin S."/>
            <person name="Michel G."/>
            <person name="Mittag M."/>
            <person name="Olson B.J."/>
            <person name="Pangilinan J."/>
            <person name="Peng Y."/>
            <person name="Qiu H."/>
            <person name="Shu S."/>
            <person name="Singer J.T."/>
            <person name="Smith A.G."/>
            <person name="Sprecher B.N."/>
            <person name="Wagner V."/>
            <person name="Wang W."/>
            <person name="Wang Z.-Y."/>
            <person name="Yan J."/>
            <person name="Yarish C."/>
            <person name="Zoeuner-Riek S."/>
            <person name="Zhuang Y."/>
            <person name="Zou Y."/>
            <person name="Lindquist E.A."/>
            <person name="Grimwood J."/>
            <person name="Barry K."/>
            <person name="Rokhsar D.S."/>
            <person name="Schmutz J."/>
            <person name="Stiller J.W."/>
            <person name="Grossman A.R."/>
            <person name="Prochnik S.E."/>
        </authorList>
    </citation>
    <scope>NUCLEOTIDE SEQUENCE [LARGE SCALE GENOMIC DNA]</scope>
    <source>
        <strain evidence="3">4086291</strain>
    </source>
</reference>
<feature type="compositionally biased region" description="Gly residues" evidence="1">
    <location>
        <begin position="253"/>
        <end position="272"/>
    </location>
</feature>
<keyword evidence="4" id="KW-1185">Reference proteome</keyword>
<protein>
    <recommendedName>
        <fullName evidence="2">Transcription elongation factor Eaf N-terminal domain-containing protein</fullName>
    </recommendedName>
</protein>
<proteinExistence type="predicted"/>
<evidence type="ECO:0000313" key="3">
    <source>
        <dbReference type="EMBL" id="OSX80598.1"/>
    </source>
</evidence>
<sequence>MDMARPRNGVKYRVSVGDSVARSRPGSSSQPQFFTVKYVHKPDRVNDKQPGTLSVAGNRATIALASSDGGSVVFEGTDAASGSGAATSAGAGVKPKIPDAAASPGFLLIFRGGQWHLERVAAAYSVRSNTTTRETPPVLPGERVLSRSSPRGRPDCGGHGSRRGPAPPTDLDDGDASGEEAESVHGEGEPGEVSSGPSPPYAQPASRRPPAPRPPAKARIELVEPDLSAVASPPTKRPRRERVGPTSPPSGGRSNGGGAALDMDGGGGGGLGRSAAAGKAPMRAAPASPASSGRSGGDGGDGSGGGSPSRWHPVASKSVAQKGVASKTVALKGMPGQKRSGAPTRAAKKPSGGTSSRRRTRGSDDDDDEDSSGSSDLESVSGSSSGDDSSDGSFTSASTE</sequence>
<evidence type="ECO:0000256" key="1">
    <source>
        <dbReference type="SAM" id="MobiDB-lite"/>
    </source>
</evidence>
<evidence type="ECO:0000313" key="4">
    <source>
        <dbReference type="Proteomes" id="UP000218209"/>
    </source>
</evidence>
<organism evidence="3 4">
    <name type="scientific">Porphyra umbilicalis</name>
    <name type="common">Purple laver</name>
    <name type="synonym">Red alga</name>
    <dbReference type="NCBI Taxonomy" id="2786"/>
    <lineage>
        <taxon>Eukaryota</taxon>
        <taxon>Rhodophyta</taxon>
        <taxon>Bangiophyceae</taxon>
        <taxon>Bangiales</taxon>
        <taxon>Bangiaceae</taxon>
        <taxon>Porphyra</taxon>
    </lineage>
</organism>
<feature type="region of interest" description="Disordered" evidence="1">
    <location>
        <begin position="1"/>
        <end position="33"/>
    </location>
</feature>
<evidence type="ECO:0000259" key="2">
    <source>
        <dbReference type="Pfam" id="PF09816"/>
    </source>
</evidence>